<dbReference type="Proteomes" id="UP001143480">
    <property type="component" value="Unassembled WGS sequence"/>
</dbReference>
<gene>
    <name evidence="1" type="ORF">GCM10017581_105850</name>
</gene>
<dbReference type="RefSeq" id="WP_271190449.1">
    <property type="nucleotide sequence ID" value="NZ_BSFP01000211.1"/>
</dbReference>
<evidence type="ECO:0000313" key="2">
    <source>
        <dbReference type="Proteomes" id="UP001143480"/>
    </source>
</evidence>
<name>A0A9W6KWW3_9ACTN</name>
<keyword evidence="2" id="KW-1185">Reference proteome</keyword>
<dbReference type="AlphaFoldDB" id="A0A9W6KWW3"/>
<proteinExistence type="predicted"/>
<accession>A0A9W6KWW3</accession>
<dbReference type="EMBL" id="BSFP01000211">
    <property type="protein sequence ID" value="GLL08808.1"/>
    <property type="molecule type" value="Genomic_DNA"/>
</dbReference>
<protein>
    <submittedName>
        <fullName evidence="1">Uncharacterized protein</fullName>
    </submittedName>
</protein>
<sequence>MNDPAAAATPSRAYPLPAPADDSRFTHGLFNDITEILQQHGFPRLTSSDRVNLMIALHQFIYASQETS</sequence>
<reference evidence="1" key="2">
    <citation type="submission" date="2023-01" db="EMBL/GenBank/DDBJ databases">
        <authorList>
            <person name="Sun Q."/>
            <person name="Evtushenko L."/>
        </authorList>
    </citation>
    <scope>NUCLEOTIDE SEQUENCE</scope>
    <source>
        <strain evidence="1">VKM Ac-1321</strain>
    </source>
</reference>
<comment type="caution">
    <text evidence="1">The sequence shown here is derived from an EMBL/GenBank/DDBJ whole genome shotgun (WGS) entry which is preliminary data.</text>
</comment>
<organism evidence="1 2">
    <name type="scientific">Dactylosporangium matsuzakiense</name>
    <dbReference type="NCBI Taxonomy" id="53360"/>
    <lineage>
        <taxon>Bacteria</taxon>
        <taxon>Bacillati</taxon>
        <taxon>Actinomycetota</taxon>
        <taxon>Actinomycetes</taxon>
        <taxon>Micromonosporales</taxon>
        <taxon>Micromonosporaceae</taxon>
        <taxon>Dactylosporangium</taxon>
    </lineage>
</organism>
<evidence type="ECO:0000313" key="1">
    <source>
        <dbReference type="EMBL" id="GLL08808.1"/>
    </source>
</evidence>
<reference evidence="1" key="1">
    <citation type="journal article" date="2014" name="Int. J. Syst. Evol. Microbiol.">
        <title>Complete genome sequence of Corynebacterium casei LMG S-19264T (=DSM 44701T), isolated from a smear-ripened cheese.</title>
        <authorList>
            <consortium name="US DOE Joint Genome Institute (JGI-PGF)"/>
            <person name="Walter F."/>
            <person name="Albersmeier A."/>
            <person name="Kalinowski J."/>
            <person name="Ruckert C."/>
        </authorList>
    </citation>
    <scope>NUCLEOTIDE SEQUENCE</scope>
    <source>
        <strain evidence="1">VKM Ac-1321</strain>
    </source>
</reference>